<feature type="compositionally biased region" description="Basic and acidic residues" evidence="1">
    <location>
        <begin position="125"/>
        <end position="141"/>
    </location>
</feature>
<feature type="compositionally biased region" description="Pro residues" evidence="1">
    <location>
        <begin position="381"/>
        <end position="391"/>
    </location>
</feature>
<gene>
    <name evidence="2" type="ORF">OH76DRAFT_1422097</name>
</gene>
<feature type="compositionally biased region" description="Basic and acidic residues" evidence="1">
    <location>
        <begin position="470"/>
        <end position="479"/>
    </location>
</feature>
<evidence type="ECO:0000313" key="3">
    <source>
        <dbReference type="Proteomes" id="UP000256964"/>
    </source>
</evidence>
<dbReference type="AlphaFoldDB" id="A0A371CSD2"/>
<accession>A0A371CSD2</accession>
<feature type="compositionally biased region" description="Basic and acidic residues" evidence="1">
    <location>
        <begin position="333"/>
        <end position="343"/>
    </location>
</feature>
<feature type="region of interest" description="Disordered" evidence="1">
    <location>
        <begin position="72"/>
        <end position="169"/>
    </location>
</feature>
<organism evidence="2 3">
    <name type="scientific">Lentinus brumalis</name>
    <dbReference type="NCBI Taxonomy" id="2498619"/>
    <lineage>
        <taxon>Eukaryota</taxon>
        <taxon>Fungi</taxon>
        <taxon>Dikarya</taxon>
        <taxon>Basidiomycota</taxon>
        <taxon>Agaricomycotina</taxon>
        <taxon>Agaricomycetes</taxon>
        <taxon>Polyporales</taxon>
        <taxon>Polyporaceae</taxon>
        <taxon>Lentinus</taxon>
    </lineage>
</organism>
<dbReference type="STRING" id="139420.A0A371CSD2"/>
<evidence type="ECO:0000256" key="1">
    <source>
        <dbReference type="SAM" id="MobiDB-lite"/>
    </source>
</evidence>
<feature type="compositionally biased region" description="Low complexity" evidence="1">
    <location>
        <begin position="371"/>
        <end position="380"/>
    </location>
</feature>
<protein>
    <submittedName>
        <fullName evidence="2">Uncharacterized protein</fullName>
    </submittedName>
</protein>
<feature type="compositionally biased region" description="Low complexity" evidence="1">
    <location>
        <begin position="436"/>
        <end position="459"/>
    </location>
</feature>
<proteinExistence type="predicted"/>
<dbReference type="EMBL" id="KZ857469">
    <property type="protein sequence ID" value="RDX43203.1"/>
    <property type="molecule type" value="Genomic_DNA"/>
</dbReference>
<dbReference type="Proteomes" id="UP000256964">
    <property type="component" value="Unassembled WGS sequence"/>
</dbReference>
<sequence length="585" mass="63854">MSTTKNVRNGARTSNEAAATSVSSWDQPRTDGVLEGSGPPLFATSDLELSVKWGMRDYGRIVEETGGRRVTQTYAGTVRTGDSVSAQPASGRYRGHREMRELNSASGPRPGAQWRRDGSPAPPENMRRDGSILRDQNEPRHVGSAQVEQRRNGSEPTVPESRRDGCNSDEMTVLRLLDIEDETPRDGGVSGPESTLRDEDRLALVLTQQSSSPTTNWYELCEAEDQLGQLPTSWECSTLHVPMLPQVIQSKQSFVDDFWREVESSSSETEDDDDYELQQAIAALIITLQGDSIERLKLEEQGLEAMAVIVEIAPEAPAGRDGRYTSSQKVKSVPRDDTPREFLRQFVQNEAGSSHMRPSSHKTSSRHTKHTTTPLSGGHPSPSPAHAPPRSPSVFRRESSQMPDGGWFRHSTAAGGREPPGGPPPSSSSEADDSSSESSSSSDSSESSSSSSDTSSSSEQGHAKPTKQSAKQDKEDLKQMKRAMSGVKIKTPFIWNGSPDLDVLDQWTYEVDTWHELHGLSVKTVRAGTKSGGSPDGVTELRSPEQDALRVKTSAKLLINALRIHEGLQFKTDKRTGVYTGASNE</sequence>
<feature type="region of interest" description="Disordered" evidence="1">
    <location>
        <begin position="1"/>
        <end position="43"/>
    </location>
</feature>
<feature type="compositionally biased region" description="Polar residues" evidence="1">
    <location>
        <begin position="1"/>
        <end position="27"/>
    </location>
</feature>
<reference evidence="2 3" key="1">
    <citation type="journal article" date="2018" name="Biotechnol. Biofuels">
        <title>Integrative visual omics of the white-rot fungus Polyporus brumalis exposes the biotechnological potential of its oxidative enzymes for delignifying raw plant biomass.</title>
        <authorList>
            <person name="Miyauchi S."/>
            <person name="Rancon A."/>
            <person name="Drula E."/>
            <person name="Hage H."/>
            <person name="Chaduli D."/>
            <person name="Favel A."/>
            <person name="Grisel S."/>
            <person name="Henrissat B."/>
            <person name="Herpoel-Gimbert I."/>
            <person name="Ruiz-Duenas F.J."/>
            <person name="Chevret D."/>
            <person name="Hainaut M."/>
            <person name="Lin J."/>
            <person name="Wang M."/>
            <person name="Pangilinan J."/>
            <person name="Lipzen A."/>
            <person name="Lesage-Meessen L."/>
            <person name="Navarro D."/>
            <person name="Riley R."/>
            <person name="Grigoriev I.V."/>
            <person name="Zhou S."/>
            <person name="Raouche S."/>
            <person name="Rosso M.N."/>
        </authorList>
    </citation>
    <scope>NUCLEOTIDE SEQUENCE [LARGE SCALE GENOMIC DNA]</scope>
    <source>
        <strain evidence="2 3">BRFM 1820</strain>
    </source>
</reference>
<dbReference type="OrthoDB" id="2758610at2759"/>
<feature type="compositionally biased region" description="Basic residues" evidence="1">
    <location>
        <begin position="358"/>
        <end position="370"/>
    </location>
</feature>
<feature type="region of interest" description="Disordered" evidence="1">
    <location>
        <begin position="318"/>
        <end position="483"/>
    </location>
</feature>
<evidence type="ECO:0000313" key="2">
    <source>
        <dbReference type="EMBL" id="RDX43203.1"/>
    </source>
</evidence>
<keyword evidence="3" id="KW-1185">Reference proteome</keyword>
<feature type="compositionally biased region" description="Polar residues" evidence="1">
    <location>
        <begin position="72"/>
        <end position="88"/>
    </location>
</feature>
<name>A0A371CSD2_9APHY</name>